<evidence type="ECO:0000313" key="1">
    <source>
        <dbReference type="EMBL" id="KAI0066110.1"/>
    </source>
</evidence>
<gene>
    <name evidence="1" type="ORF">BV25DRAFT_1820985</name>
</gene>
<organism evidence="1 2">
    <name type="scientific">Artomyces pyxidatus</name>
    <dbReference type="NCBI Taxonomy" id="48021"/>
    <lineage>
        <taxon>Eukaryota</taxon>
        <taxon>Fungi</taxon>
        <taxon>Dikarya</taxon>
        <taxon>Basidiomycota</taxon>
        <taxon>Agaricomycotina</taxon>
        <taxon>Agaricomycetes</taxon>
        <taxon>Russulales</taxon>
        <taxon>Auriscalpiaceae</taxon>
        <taxon>Artomyces</taxon>
    </lineage>
</organism>
<keyword evidence="2" id="KW-1185">Reference proteome</keyword>
<comment type="caution">
    <text evidence="1">The sequence shown here is derived from an EMBL/GenBank/DDBJ whole genome shotgun (WGS) entry which is preliminary data.</text>
</comment>
<accession>A0ACB8TC17</accession>
<sequence>MALVAIHLLALPHPATTATSTPSPLFIIQHCALALTLGAVLATLVGAVEGSPNSLKPSPFSAFSHTWRESAGTVALVASIVCIVLEVYLYVCMWEQAHVCVVVGIVGMLALGIPWVDRERLRELRRCATS</sequence>
<evidence type="ECO:0000313" key="2">
    <source>
        <dbReference type="Proteomes" id="UP000814140"/>
    </source>
</evidence>
<protein>
    <submittedName>
        <fullName evidence="1">Uncharacterized protein</fullName>
    </submittedName>
</protein>
<name>A0ACB8TC17_9AGAM</name>
<reference evidence="1" key="2">
    <citation type="journal article" date="2022" name="New Phytol.">
        <title>Evolutionary transition to the ectomycorrhizal habit in the genomes of a hyperdiverse lineage of mushroom-forming fungi.</title>
        <authorList>
            <person name="Looney B."/>
            <person name="Miyauchi S."/>
            <person name="Morin E."/>
            <person name="Drula E."/>
            <person name="Courty P.E."/>
            <person name="Kohler A."/>
            <person name="Kuo A."/>
            <person name="LaButti K."/>
            <person name="Pangilinan J."/>
            <person name="Lipzen A."/>
            <person name="Riley R."/>
            <person name="Andreopoulos W."/>
            <person name="He G."/>
            <person name="Johnson J."/>
            <person name="Nolan M."/>
            <person name="Tritt A."/>
            <person name="Barry K.W."/>
            <person name="Grigoriev I.V."/>
            <person name="Nagy L.G."/>
            <person name="Hibbett D."/>
            <person name="Henrissat B."/>
            <person name="Matheny P.B."/>
            <person name="Labbe J."/>
            <person name="Martin F.M."/>
        </authorList>
    </citation>
    <scope>NUCLEOTIDE SEQUENCE</scope>
    <source>
        <strain evidence="1">HHB10654</strain>
    </source>
</reference>
<dbReference type="EMBL" id="MU277193">
    <property type="protein sequence ID" value="KAI0066110.1"/>
    <property type="molecule type" value="Genomic_DNA"/>
</dbReference>
<reference evidence="1" key="1">
    <citation type="submission" date="2021-03" db="EMBL/GenBank/DDBJ databases">
        <authorList>
            <consortium name="DOE Joint Genome Institute"/>
            <person name="Ahrendt S."/>
            <person name="Looney B.P."/>
            <person name="Miyauchi S."/>
            <person name="Morin E."/>
            <person name="Drula E."/>
            <person name="Courty P.E."/>
            <person name="Chicoki N."/>
            <person name="Fauchery L."/>
            <person name="Kohler A."/>
            <person name="Kuo A."/>
            <person name="Labutti K."/>
            <person name="Pangilinan J."/>
            <person name="Lipzen A."/>
            <person name="Riley R."/>
            <person name="Andreopoulos W."/>
            <person name="He G."/>
            <person name="Johnson J."/>
            <person name="Barry K.W."/>
            <person name="Grigoriev I.V."/>
            <person name="Nagy L."/>
            <person name="Hibbett D."/>
            <person name="Henrissat B."/>
            <person name="Matheny P.B."/>
            <person name="Labbe J."/>
            <person name="Martin F."/>
        </authorList>
    </citation>
    <scope>NUCLEOTIDE SEQUENCE</scope>
    <source>
        <strain evidence="1">HHB10654</strain>
    </source>
</reference>
<proteinExistence type="predicted"/>
<dbReference type="Proteomes" id="UP000814140">
    <property type="component" value="Unassembled WGS sequence"/>
</dbReference>